<evidence type="ECO:0008006" key="2">
    <source>
        <dbReference type="Google" id="ProtNLM"/>
    </source>
</evidence>
<dbReference type="EMBL" id="BARS01005262">
    <property type="protein sequence ID" value="GAF70623.1"/>
    <property type="molecule type" value="Genomic_DNA"/>
</dbReference>
<dbReference type="Gene3D" id="3.40.50.1820">
    <property type="entry name" value="alpha/beta hydrolase"/>
    <property type="match status" value="1"/>
</dbReference>
<organism evidence="1">
    <name type="scientific">marine sediment metagenome</name>
    <dbReference type="NCBI Taxonomy" id="412755"/>
    <lineage>
        <taxon>unclassified sequences</taxon>
        <taxon>metagenomes</taxon>
        <taxon>ecological metagenomes</taxon>
    </lineage>
</organism>
<accession>X0RPB1</accession>
<name>X0RPB1_9ZZZZ</name>
<feature type="non-terminal residue" evidence="1">
    <location>
        <position position="1"/>
    </location>
</feature>
<dbReference type="SUPFAM" id="SSF53474">
    <property type="entry name" value="alpha/beta-Hydrolases"/>
    <property type="match status" value="1"/>
</dbReference>
<proteinExistence type="predicted"/>
<comment type="caution">
    <text evidence="1">The sequence shown here is derived from an EMBL/GenBank/DDBJ whole genome shotgun (WGS) entry which is preliminary data.</text>
</comment>
<dbReference type="InterPro" id="IPR029058">
    <property type="entry name" value="AB_hydrolase_fold"/>
</dbReference>
<gene>
    <name evidence="1" type="ORF">S01H1_10299</name>
</gene>
<protein>
    <recommendedName>
        <fullName evidence="2">Peptidase S33 tripeptidyl aminopeptidase-like C-terminal domain-containing protein</fullName>
    </recommendedName>
</protein>
<evidence type="ECO:0000313" key="1">
    <source>
        <dbReference type="EMBL" id="GAF70623.1"/>
    </source>
</evidence>
<sequence length="156" mass="17964">QDANKYRAALPNEIQDILKKHEEAGTTDSEEYMGATMEYYKRHLCNLDPWPPELEKAFAELNFEVYGTMWGPNEFHATGSLKDYDRTEQLNEISVPTLFTAGRYDEATPEATALYQGFVPGASLEIFENSSHMAMHEETDLYVKVIREFLRNVEKD</sequence>
<reference evidence="1" key="1">
    <citation type="journal article" date="2014" name="Front. Microbiol.">
        <title>High frequency of phylogenetically diverse reductive dehalogenase-homologous genes in deep subseafloor sedimentary metagenomes.</title>
        <authorList>
            <person name="Kawai M."/>
            <person name="Futagami T."/>
            <person name="Toyoda A."/>
            <person name="Takaki Y."/>
            <person name="Nishi S."/>
            <person name="Hori S."/>
            <person name="Arai W."/>
            <person name="Tsubouchi T."/>
            <person name="Morono Y."/>
            <person name="Uchiyama I."/>
            <person name="Ito T."/>
            <person name="Fujiyama A."/>
            <person name="Inagaki F."/>
            <person name="Takami H."/>
        </authorList>
    </citation>
    <scope>NUCLEOTIDE SEQUENCE</scope>
    <source>
        <strain evidence="1">Expedition CK06-06</strain>
    </source>
</reference>
<dbReference type="AlphaFoldDB" id="X0RPB1"/>